<dbReference type="InterPro" id="IPR029062">
    <property type="entry name" value="Class_I_gatase-like"/>
</dbReference>
<evidence type="ECO:0000256" key="2">
    <source>
        <dbReference type="ARBA" id="ARBA00008608"/>
    </source>
</evidence>
<dbReference type="Gene3D" id="1.10.8.750">
    <property type="entry name" value="Phosphoribosylformylglycinamidine synthase, linker domain"/>
    <property type="match status" value="1"/>
</dbReference>
<dbReference type="SUPFAM" id="SSF55326">
    <property type="entry name" value="PurM N-terminal domain-like"/>
    <property type="match status" value="2"/>
</dbReference>
<feature type="domain" description="PurM-like C-terminal" evidence="13">
    <location>
        <begin position="850"/>
        <end position="971"/>
    </location>
</feature>
<keyword evidence="7" id="KW-0658">Purine biosynthesis</keyword>
<dbReference type="WBParaSite" id="HCON_00091890-00001">
    <property type="protein sequence ID" value="HCON_00091890-00001"/>
    <property type="gene ID" value="HCON_00091890"/>
</dbReference>
<dbReference type="NCBIfam" id="TIGR01735">
    <property type="entry name" value="FGAM_synt"/>
    <property type="match status" value="1"/>
</dbReference>
<keyword evidence="4" id="KW-0436">Ligase</keyword>
<evidence type="ECO:0000256" key="11">
    <source>
        <dbReference type="ARBA" id="ARBA00029823"/>
    </source>
</evidence>
<dbReference type="Pfam" id="PF22689">
    <property type="entry name" value="FGAR-AT_PurM_N-like"/>
    <property type="match status" value="1"/>
</dbReference>
<dbReference type="EC" id="6.3.5.3" evidence="3"/>
<evidence type="ECO:0000259" key="13">
    <source>
        <dbReference type="Pfam" id="PF02769"/>
    </source>
</evidence>
<dbReference type="InterPro" id="IPR036676">
    <property type="entry name" value="PurM-like_C_sf"/>
</dbReference>
<dbReference type="UniPathway" id="UPA00074">
    <property type="reaction ID" value="UER00128"/>
</dbReference>
<evidence type="ECO:0000256" key="7">
    <source>
        <dbReference type="ARBA" id="ARBA00022755"/>
    </source>
</evidence>
<dbReference type="PANTHER" id="PTHR10099">
    <property type="entry name" value="PHOSPHORIBOSYLFORMYLGLYCINAMIDINE SYNTHASE"/>
    <property type="match status" value="1"/>
</dbReference>
<dbReference type="InterPro" id="IPR036604">
    <property type="entry name" value="PurS-like_sf"/>
</dbReference>
<dbReference type="HAMAP" id="MF_00419">
    <property type="entry name" value="PurL_1"/>
    <property type="match status" value="1"/>
</dbReference>
<dbReference type="NCBIfam" id="NF003672">
    <property type="entry name" value="PRK05297.1"/>
    <property type="match status" value="1"/>
</dbReference>
<dbReference type="GO" id="GO:0005737">
    <property type="term" value="C:cytoplasm"/>
    <property type="evidence" value="ECO:0007669"/>
    <property type="project" value="TreeGrafter"/>
</dbReference>
<dbReference type="SMART" id="SM01211">
    <property type="entry name" value="GATase_5"/>
    <property type="match status" value="1"/>
</dbReference>
<sequence>MAPESLRFFCFVDSPHSRWKISTIQRDLLERSGVKVNITAEYCFYVVLKDGVDSEEFKRCQMDKLRWLLSPTPFDGRLMSHSQLTGTVKEIGPRLTFKTAYCTNALSALSAAGIDEVIRLERTIRYQFDGGPIPDDDILLEIAGDRMTECIYTDQVDFTPIRGREKVLEIDVLGDPSNLDKANEELGLAFDAHDLLYYKDLFVNKFKRNPTDVELFDLAQSDSEHSRHWFFRGRLVVDGKERKESLMDSIRATQRHSNSNNVIAFCDNSSAIRGFDDVPLLVPADSTTMAPMKVQRLLRHLTYSAETHNFPTAVCPFQGATTGTGGRIRDTHATGRGSYEIAGIAGYSFGNLHLPDYHMPWEDSGDKFPYAFSHPRNVIIEASNGASDYGNKFGEPVVCGFARSFGQRLSNGERCEYVKPIMFSGGIGAVDDNQTKKKNCRGGMLLAKIGGPVYRVGVGGGAASSQSVQGSRESTLDFCAVQRGDAEMGQKLHRIVRACAESGMSNPILSIHDQGAGGNGNVLKELVEGGGAIISADSFELGDETISARELWTAEYQENDACLVDANGIEKMMAISRREKCTVSVVGTVTDVKRVVLTNFKGEEEGRHPVDFDTKVLGEREKKVFHLNSKPIPLRQLELPAGLTVRQALEMVLRLPSVASKRYLTCKVDRSVTGLVARQQCVGPLHTPLADVAVVALSYFDKVGGAVAVGEQPIKGLICPAAGARMTVAETLTNLLAAPITDIRDVKMSGNWMWAAKCDGEGARLIEACDALCKGLAAVGCAIDGGKDSLSMAAKVDEELVKAPGTLVLSAYAPCPDVTKVLTPDFKGPQAGSKYTKIIYVRMGSSLKYNRLGGSALAQVLRQIGNESPDVENLPSLARTFTAIQKLITDDLIVAVHDVSDGGFITALLEMSFAGNLAIKAHISCESEPMTFLFAEEAGVVLEVEEQYQYKIIEELKGFAEVLDVGEVYPQYGPDARIEIIVNGEAVISESLVALREVWEETSDRLGLMQTDVECLKEAKQVRAITKTVTYSAPFQWQTPNPLPLAPLMGVESAPHVAIIREEGSNGDREMAAAFALAGFQPHDVTMTDLLAGHTLDPFRVVAFVGGFSYADVLGSAKGWAAAIRYNPMVRLEFTRFRNRSDTLSFGVCNGCQLMAHLGWIGEYEDTPSVFLAENRCGRFESIFGPVRIERSTSIWLREMEGAILGLWSSHGEGRFTYRNPEVLDSLRKYGQIAVRYVDGEGQPTMLYPWNPNGSEDAVAAICSPDGRHLAMMPHSDRSFLSWQWADYPREWKNSENLTAPWMKMFQNAYTWVTNEKSSHPRNGSSYIEV</sequence>
<dbReference type="PROSITE" id="PS51273">
    <property type="entry name" value="GATASE_TYPE_1"/>
    <property type="match status" value="1"/>
</dbReference>
<keyword evidence="6" id="KW-0547">Nucleotide-binding</keyword>
<evidence type="ECO:0000256" key="6">
    <source>
        <dbReference type="ARBA" id="ARBA00022741"/>
    </source>
</evidence>
<dbReference type="Gene3D" id="3.30.1330.10">
    <property type="entry name" value="PurM-like, N-terminal domain"/>
    <property type="match status" value="2"/>
</dbReference>
<dbReference type="Pfam" id="PF02769">
    <property type="entry name" value="AIRS_C"/>
    <property type="match status" value="2"/>
</dbReference>
<dbReference type="Pfam" id="PF13507">
    <property type="entry name" value="GATase_5"/>
    <property type="match status" value="1"/>
</dbReference>
<feature type="domain" description="Phosphoribosylformylglycinamidine synthase linker" evidence="14">
    <location>
        <begin position="179"/>
        <end position="228"/>
    </location>
</feature>
<dbReference type="SUPFAM" id="SSF109736">
    <property type="entry name" value="FGAM synthase PurL, linker domain"/>
    <property type="match status" value="1"/>
</dbReference>
<dbReference type="SUPFAM" id="SSF52317">
    <property type="entry name" value="Class I glutamine amidotransferase-like"/>
    <property type="match status" value="1"/>
</dbReference>
<dbReference type="CDD" id="cd01740">
    <property type="entry name" value="GATase1_FGAR_AT"/>
    <property type="match status" value="1"/>
</dbReference>
<keyword evidence="10" id="KW-0315">Glutamine amidotransferase</keyword>
<feature type="domain" description="FGAR-AT PurM N-terminal-like" evidence="16">
    <location>
        <begin position="660"/>
        <end position="814"/>
    </location>
</feature>
<evidence type="ECO:0000259" key="16">
    <source>
        <dbReference type="Pfam" id="PF22689"/>
    </source>
</evidence>
<comment type="similarity">
    <text evidence="2">In the N-terminal section; belongs to the FGAMS family.</text>
</comment>
<dbReference type="PANTHER" id="PTHR10099:SF1">
    <property type="entry name" value="PHOSPHORIBOSYLFORMYLGLYCINAMIDINE SYNTHASE"/>
    <property type="match status" value="1"/>
</dbReference>
<evidence type="ECO:0000259" key="15">
    <source>
        <dbReference type="Pfam" id="PF18076"/>
    </source>
</evidence>
<dbReference type="Pfam" id="PF18076">
    <property type="entry name" value="FGAR-AT_N"/>
    <property type="match status" value="1"/>
</dbReference>
<organism evidence="17 18">
    <name type="scientific">Haemonchus contortus</name>
    <name type="common">Barber pole worm</name>
    <dbReference type="NCBI Taxonomy" id="6289"/>
    <lineage>
        <taxon>Eukaryota</taxon>
        <taxon>Metazoa</taxon>
        <taxon>Ecdysozoa</taxon>
        <taxon>Nematoda</taxon>
        <taxon>Chromadorea</taxon>
        <taxon>Rhabditida</taxon>
        <taxon>Rhabditina</taxon>
        <taxon>Rhabditomorpha</taxon>
        <taxon>Strongyloidea</taxon>
        <taxon>Trichostrongylidae</taxon>
        <taxon>Haemonchus</taxon>
    </lineage>
</organism>
<evidence type="ECO:0000313" key="17">
    <source>
        <dbReference type="Proteomes" id="UP000025227"/>
    </source>
</evidence>
<dbReference type="Pfam" id="PF18072">
    <property type="entry name" value="FGAR-AT_linker"/>
    <property type="match status" value="1"/>
</dbReference>
<evidence type="ECO:0000256" key="1">
    <source>
        <dbReference type="ARBA" id="ARBA00004920"/>
    </source>
</evidence>
<dbReference type="GO" id="GO:0005524">
    <property type="term" value="F:ATP binding"/>
    <property type="evidence" value="ECO:0007669"/>
    <property type="project" value="UniProtKB-KW"/>
</dbReference>
<dbReference type="SUPFAM" id="SSF82697">
    <property type="entry name" value="PurS-like"/>
    <property type="match status" value="1"/>
</dbReference>
<dbReference type="InterPro" id="IPR036921">
    <property type="entry name" value="PurM-like_N_sf"/>
</dbReference>
<dbReference type="CDD" id="cd02204">
    <property type="entry name" value="PurL_repeat2"/>
    <property type="match status" value="1"/>
</dbReference>
<name>A0A7I5E9R1_HAECO</name>
<dbReference type="InterPro" id="IPR041609">
    <property type="entry name" value="PurL_linker"/>
</dbReference>
<keyword evidence="5" id="KW-0479">Metal-binding</keyword>
<evidence type="ECO:0000256" key="3">
    <source>
        <dbReference type="ARBA" id="ARBA00012747"/>
    </source>
</evidence>
<proteinExistence type="inferred from homology"/>
<evidence type="ECO:0000256" key="10">
    <source>
        <dbReference type="ARBA" id="ARBA00022962"/>
    </source>
</evidence>
<protein>
    <recommendedName>
        <fullName evidence="3">phosphoribosylformylglycinamidine synthase</fullName>
        <ecNumber evidence="3">6.3.5.3</ecNumber>
    </recommendedName>
    <alternativeName>
        <fullName evidence="12">Formylglycinamide ribonucleotide amidotransferase</fullName>
    </alternativeName>
    <alternativeName>
        <fullName evidence="11">Formylglycinamide ribotide amidotransferase</fullName>
    </alternativeName>
</protein>
<reference evidence="18" key="1">
    <citation type="submission" date="2020-12" db="UniProtKB">
        <authorList>
            <consortium name="WormBaseParasite"/>
        </authorList>
    </citation>
    <scope>IDENTIFICATION</scope>
    <source>
        <strain evidence="18">MHco3</strain>
    </source>
</reference>
<feature type="domain" description="Phosphoribosylformylglycinamidine synthase N-terminal" evidence="15">
    <location>
        <begin position="42"/>
        <end position="155"/>
    </location>
</feature>
<dbReference type="InterPro" id="IPR055181">
    <property type="entry name" value="FGAR-AT_PurM_N-like"/>
</dbReference>
<feature type="domain" description="PurM-like C-terminal" evidence="13">
    <location>
        <begin position="446"/>
        <end position="597"/>
    </location>
</feature>
<keyword evidence="8" id="KW-0067">ATP-binding</keyword>
<dbReference type="FunFam" id="3.30.1330.10:FF:000007">
    <property type="entry name" value="Phosphoribosylformylglycinamidine synthase, putative"/>
    <property type="match status" value="1"/>
</dbReference>
<dbReference type="InterPro" id="IPR010073">
    <property type="entry name" value="PurL_large"/>
</dbReference>
<evidence type="ECO:0000313" key="18">
    <source>
        <dbReference type="WBParaSite" id="HCON_00091890-00001"/>
    </source>
</evidence>
<evidence type="ECO:0000256" key="12">
    <source>
        <dbReference type="ARBA" id="ARBA00032632"/>
    </source>
</evidence>
<dbReference type="GO" id="GO:0006189">
    <property type="term" value="P:'de novo' IMP biosynthetic process"/>
    <property type="evidence" value="ECO:0007669"/>
    <property type="project" value="UniProtKB-UniPathway"/>
</dbReference>
<evidence type="ECO:0000256" key="8">
    <source>
        <dbReference type="ARBA" id="ARBA00022840"/>
    </source>
</evidence>
<evidence type="ECO:0000256" key="4">
    <source>
        <dbReference type="ARBA" id="ARBA00022598"/>
    </source>
</evidence>
<dbReference type="Gene3D" id="3.90.650.10">
    <property type="entry name" value="PurM-like C-terminal domain"/>
    <property type="match status" value="2"/>
</dbReference>
<keyword evidence="17" id="KW-1185">Reference proteome</keyword>
<dbReference type="SUPFAM" id="SSF56042">
    <property type="entry name" value="PurM C-terminal domain-like"/>
    <property type="match status" value="2"/>
</dbReference>
<dbReference type="InterPro" id="IPR040707">
    <property type="entry name" value="FGAR-AT_N"/>
</dbReference>
<comment type="pathway">
    <text evidence="1">Purine metabolism; IMP biosynthesis via de novo pathway; 5-amino-1-(5-phospho-D-ribosyl)imidazole from N(2)-formyl-N(1)-(5-phospho-D-ribosyl)glycinamide: step 1/2.</text>
</comment>
<dbReference type="GO" id="GO:0004642">
    <property type="term" value="F:phosphoribosylformylglycinamidine synthase activity"/>
    <property type="evidence" value="ECO:0007669"/>
    <property type="project" value="UniProtKB-EC"/>
</dbReference>
<accession>A0A7I5E9R1</accession>
<dbReference type="Proteomes" id="UP000025227">
    <property type="component" value="Unplaced"/>
</dbReference>
<dbReference type="Gene3D" id="3.40.50.880">
    <property type="match status" value="1"/>
</dbReference>
<dbReference type="InterPro" id="IPR010918">
    <property type="entry name" value="PurM-like_C_dom"/>
</dbReference>
<dbReference type="OrthoDB" id="6666987at2759"/>
<evidence type="ECO:0000256" key="5">
    <source>
        <dbReference type="ARBA" id="ARBA00022723"/>
    </source>
</evidence>
<evidence type="ECO:0000259" key="14">
    <source>
        <dbReference type="Pfam" id="PF18072"/>
    </source>
</evidence>
<keyword evidence="9" id="KW-0460">Magnesium</keyword>
<dbReference type="OMA" id="LSANWMW"/>
<evidence type="ECO:0000256" key="9">
    <source>
        <dbReference type="ARBA" id="ARBA00022842"/>
    </source>
</evidence>
<dbReference type="GO" id="GO:0046872">
    <property type="term" value="F:metal ion binding"/>
    <property type="evidence" value="ECO:0007669"/>
    <property type="project" value="UniProtKB-KW"/>
</dbReference>